<dbReference type="EMBL" id="GISG01240762">
    <property type="protein sequence ID" value="MBA4668747.1"/>
    <property type="molecule type" value="Transcribed_RNA"/>
</dbReference>
<proteinExistence type="predicted"/>
<organism evidence="1">
    <name type="scientific">Opuntia streptacantha</name>
    <name type="common">Prickly pear cactus</name>
    <name type="synonym">Opuntia cardona</name>
    <dbReference type="NCBI Taxonomy" id="393608"/>
    <lineage>
        <taxon>Eukaryota</taxon>
        <taxon>Viridiplantae</taxon>
        <taxon>Streptophyta</taxon>
        <taxon>Embryophyta</taxon>
        <taxon>Tracheophyta</taxon>
        <taxon>Spermatophyta</taxon>
        <taxon>Magnoliopsida</taxon>
        <taxon>eudicotyledons</taxon>
        <taxon>Gunneridae</taxon>
        <taxon>Pentapetalae</taxon>
        <taxon>Caryophyllales</taxon>
        <taxon>Cactineae</taxon>
        <taxon>Cactaceae</taxon>
        <taxon>Opuntioideae</taxon>
        <taxon>Opuntia</taxon>
    </lineage>
</organism>
<reference evidence="1" key="2">
    <citation type="submission" date="2020-07" db="EMBL/GenBank/DDBJ databases">
        <authorList>
            <person name="Vera ALvarez R."/>
            <person name="Arias-Moreno D.M."/>
            <person name="Jimenez-Jacinto V."/>
            <person name="Jimenez-Bremont J.F."/>
            <person name="Swaminathan K."/>
            <person name="Moose S.P."/>
            <person name="Guerrero-Gonzalez M.L."/>
            <person name="Marino-Ramirez L."/>
            <person name="Landsman D."/>
            <person name="Rodriguez-Kessler M."/>
            <person name="Delgado-Sanchez P."/>
        </authorList>
    </citation>
    <scope>NUCLEOTIDE SEQUENCE</scope>
    <source>
        <tissue evidence="1">Cladode</tissue>
    </source>
</reference>
<accession>A0A7C9EM36</accession>
<protein>
    <submittedName>
        <fullName evidence="1">Uncharacterized protein</fullName>
    </submittedName>
</protein>
<sequence length="250" mass="26077">MAPSATSKALFLTLSAQSCNSVTTANSFPLGELSSTASTSAGIPPSCTMATLPISIPARLLSTTMAFSAMACSATSATRGPTAPALTALSLFSLAEHSLYSVVRASFFPRAPPLIRSATSGGMAPQAPMVNLVSSSMARLIRAAAAFCFEVSVPVFSTYIKDLIAPEASAISILLSGWRDRLRTAVTACSWVQGSMHLRRGTRAGMAPDSAIRTRLSARFLARRRSLAAADLLIATEGELRLSMQSLTVG</sequence>
<name>A0A7C9EM36_OPUST</name>
<reference evidence="1" key="1">
    <citation type="journal article" date="2013" name="J. Plant Res.">
        <title>Effect of fungi and light on seed germination of three Opuntia species from semiarid lands of central Mexico.</title>
        <authorList>
            <person name="Delgado-Sanchez P."/>
            <person name="Jimenez-Bremont J.F."/>
            <person name="Guerrero-Gonzalez Mde L."/>
            <person name="Flores J."/>
        </authorList>
    </citation>
    <scope>NUCLEOTIDE SEQUENCE</scope>
    <source>
        <tissue evidence="1">Cladode</tissue>
    </source>
</reference>
<dbReference type="AlphaFoldDB" id="A0A7C9EM36"/>
<evidence type="ECO:0000313" key="1">
    <source>
        <dbReference type="EMBL" id="MBA4668747.1"/>
    </source>
</evidence>